<dbReference type="GeneID" id="104789376"/>
<comment type="similarity">
    <text evidence="6">Belongs to the GST superfamily. Tau family.</text>
</comment>
<gene>
    <name evidence="11" type="primary">LOC104789376</name>
</gene>
<accession>A0ABM0ZBR2</accession>
<dbReference type="PANTHER" id="PTHR11260">
    <property type="entry name" value="GLUTATHIONE S-TRANSFERASE, GST, SUPERFAMILY, GST DOMAIN CONTAINING"/>
    <property type="match status" value="1"/>
</dbReference>
<proteinExistence type="inferred from homology"/>
<evidence type="ECO:0000256" key="6">
    <source>
        <dbReference type="ARBA" id="ARBA00025743"/>
    </source>
</evidence>
<dbReference type="InterPro" id="IPR036249">
    <property type="entry name" value="Thioredoxin-like_sf"/>
</dbReference>
<dbReference type="SUPFAM" id="SSF52833">
    <property type="entry name" value="Thioredoxin-like"/>
    <property type="match status" value="1"/>
</dbReference>
<feature type="domain" description="GST C-terminal" evidence="9">
    <location>
        <begin position="106"/>
        <end position="252"/>
    </location>
</feature>
<dbReference type="Gene3D" id="1.20.1050.10">
    <property type="match status" value="1"/>
</dbReference>
<comment type="subcellular location">
    <subcellularLocation>
        <location evidence="1">Cytoplasm</location>
        <location evidence="1">Cytosol</location>
    </subcellularLocation>
</comment>
<dbReference type="CDD" id="cd03058">
    <property type="entry name" value="GST_N_Tau"/>
    <property type="match status" value="1"/>
</dbReference>
<dbReference type="Pfam" id="PF02798">
    <property type="entry name" value="GST_N"/>
    <property type="match status" value="1"/>
</dbReference>
<comment type="catalytic activity">
    <reaction evidence="7">
        <text>RX + glutathione = an S-substituted glutathione + a halide anion + H(+)</text>
        <dbReference type="Rhea" id="RHEA:16437"/>
        <dbReference type="ChEBI" id="CHEBI:15378"/>
        <dbReference type="ChEBI" id="CHEBI:16042"/>
        <dbReference type="ChEBI" id="CHEBI:17792"/>
        <dbReference type="ChEBI" id="CHEBI:57925"/>
        <dbReference type="ChEBI" id="CHEBI:90779"/>
        <dbReference type="EC" id="2.5.1.18"/>
    </reaction>
</comment>
<evidence type="ECO:0000256" key="2">
    <source>
        <dbReference type="ARBA" id="ARBA00012452"/>
    </source>
</evidence>
<evidence type="ECO:0000313" key="11">
    <source>
        <dbReference type="RefSeq" id="XP_010513387.2"/>
    </source>
</evidence>
<keyword evidence="5" id="KW-0808">Transferase</keyword>
<dbReference type="EC" id="2.5.1.18" evidence="2"/>
<sequence length="253" mass="28496">MGGREEVKLLGTWYSPVVLRAKIALHLKSVDYGYVEEDLFGSKSELLLNSNPVHKKVPVLIHNGKPVCESFNIVDLNTSMRRGNHLDRPFFLLILMIELSLASGLPSLMTSISTQIVSLSRGHWFPALRAAEITKSEATKAKGMEEVEEGLLRLEDVFVAISKGKSFFGGEEIGFIDICLGSFLVLLKAKEKLNGEKLLDESKTPFLCKWADIYLSDEMVKNVVPEIDKVAVIWDYDHHCKLRLITWPARPLW</sequence>
<keyword evidence="10" id="KW-1185">Reference proteome</keyword>
<dbReference type="InterPro" id="IPR004045">
    <property type="entry name" value="Glutathione_S-Trfase_N"/>
</dbReference>
<keyword evidence="4" id="KW-0216">Detoxification</keyword>
<dbReference type="SUPFAM" id="SSF47616">
    <property type="entry name" value="GST C-terminal domain-like"/>
    <property type="match status" value="1"/>
</dbReference>
<dbReference type="Pfam" id="PF00043">
    <property type="entry name" value="GST_C"/>
    <property type="match status" value="1"/>
</dbReference>
<evidence type="ECO:0000259" key="8">
    <source>
        <dbReference type="PROSITE" id="PS50404"/>
    </source>
</evidence>
<feature type="domain" description="GST N-terminal" evidence="8">
    <location>
        <begin position="5"/>
        <end position="85"/>
    </location>
</feature>
<dbReference type="PROSITE" id="PS50405">
    <property type="entry name" value="GST_CTER"/>
    <property type="match status" value="1"/>
</dbReference>
<dbReference type="InterPro" id="IPR045073">
    <property type="entry name" value="Omega/Tau-like"/>
</dbReference>
<evidence type="ECO:0000256" key="3">
    <source>
        <dbReference type="ARBA" id="ARBA00022490"/>
    </source>
</evidence>
<dbReference type="RefSeq" id="XP_010513387.2">
    <property type="nucleotide sequence ID" value="XM_010515085.2"/>
</dbReference>
<evidence type="ECO:0000256" key="7">
    <source>
        <dbReference type="ARBA" id="ARBA00047960"/>
    </source>
</evidence>
<dbReference type="PANTHER" id="PTHR11260:SF628">
    <property type="entry name" value="GLUTATHIONE S-TRANSFERASE U15"/>
    <property type="match status" value="1"/>
</dbReference>
<keyword evidence="3" id="KW-0963">Cytoplasm</keyword>
<reference evidence="10" key="1">
    <citation type="journal article" date="2014" name="Nat. Commun.">
        <title>The emerging biofuel crop Camelina sativa retains a highly undifferentiated hexaploid genome structure.</title>
        <authorList>
            <person name="Kagale S."/>
            <person name="Koh C."/>
            <person name="Nixon J."/>
            <person name="Bollina V."/>
            <person name="Clarke W.E."/>
            <person name="Tuteja R."/>
            <person name="Spillane C."/>
            <person name="Robinson S.J."/>
            <person name="Links M.G."/>
            <person name="Clarke C."/>
            <person name="Higgins E.E."/>
            <person name="Huebert T."/>
            <person name="Sharpe A.G."/>
            <person name="Parkin I.A."/>
        </authorList>
    </citation>
    <scope>NUCLEOTIDE SEQUENCE [LARGE SCALE GENOMIC DNA]</scope>
    <source>
        <strain evidence="10">cv. DH55</strain>
    </source>
</reference>
<dbReference type="Proteomes" id="UP000694864">
    <property type="component" value="Chromosome 5"/>
</dbReference>
<reference evidence="11" key="2">
    <citation type="submission" date="2025-08" db="UniProtKB">
        <authorList>
            <consortium name="RefSeq"/>
        </authorList>
    </citation>
    <scope>IDENTIFICATION</scope>
    <source>
        <tissue evidence="11">Leaf</tissue>
    </source>
</reference>
<organism evidence="10 11">
    <name type="scientific">Camelina sativa</name>
    <name type="common">False flax</name>
    <name type="synonym">Myagrum sativum</name>
    <dbReference type="NCBI Taxonomy" id="90675"/>
    <lineage>
        <taxon>Eukaryota</taxon>
        <taxon>Viridiplantae</taxon>
        <taxon>Streptophyta</taxon>
        <taxon>Embryophyta</taxon>
        <taxon>Tracheophyta</taxon>
        <taxon>Spermatophyta</taxon>
        <taxon>Magnoliopsida</taxon>
        <taxon>eudicotyledons</taxon>
        <taxon>Gunneridae</taxon>
        <taxon>Pentapetalae</taxon>
        <taxon>rosids</taxon>
        <taxon>malvids</taxon>
        <taxon>Brassicales</taxon>
        <taxon>Brassicaceae</taxon>
        <taxon>Camelineae</taxon>
        <taxon>Camelina</taxon>
    </lineage>
</organism>
<dbReference type="Gene3D" id="3.40.30.10">
    <property type="entry name" value="Glutaredoxin"/>
    <property type="match status" value="1"/>
</dbReference>
<dbReference type="InterPro" id="IPR045074">
    <property type="entry name" value="GST_C_Tau"/>
</dbReference>
<evidence type="ECO:0000313" key="10">
    <source>
        <dbReference type="Proteomes" id="UP000694864"/>
    </source>
</evidence>
<evidence type="ECO:0000256" key="5">
    <source>
        <dbReference type="ARBA" id="ARBA00022679"/>
    </source>
</evidence>
<evidence type="ECO:0000256" key="4">
    <source>
        <dbReference type="ARBA" id="ARBA00022575"/>
    </source>
</evidence>
<dbReference type="InterPro" id="IPR010987">
    <property type="entry name" value="Glutathione-S-Trfase_C-like"/>
</dbReference>
<dbReference type="InterPro" id="IPR036282">
    <property type="entry name" value="Glutathione-S-Trfase_C_sf"/>
</dbReference>
<dbReference type="PROSITE" id="PS50404">
    <property type="entry name" value="GST_NTER"/>
    <property type="match status" value="1"/>
</dbReference>
<dbReference type="InterPro" id="IPR004046">
    <property type="entry name" value="GST_C"/>
</dbReference>
<evidence type="ECO:0000259" key="9">
    <source>
        <dbReference type="PROSITE" id="PS50405"/>
    </source>
</evidence>
<dbReference type="CDD" id="cd03185">
    <property type="entry name" value="GST_C_Tau"/>
    <property type="match status" value="1"/>
</dbReference>
<evidence type="ECO:0000256" key="1">
    <source>
        <dbReference type="ARBA" id="ARBA00004514"/>
    </source>
</evidence>
<name>A0ABM0ZBR2_CAMSA</name>
<protein>
    <recommendedName>
        <fullName evidence="2">glutathione transferase</fullName>
        <ecNumber evidence="2">2.5.1.18</ecNumber>
    </recommendedName>
</protein>